<organism evidence="1 2">
    <name type="scientific">Dinghuibacter silviterrae</name>
    <dbReference type="NCBI Taxonomy" id="1539049"/>
    <lineage>
        <taxon>Bacteria</taxon>
        <taxon>Pseudomonadati</taxon>
        <taxon>Bacteroidota</taxon>
        <taxon>Chitinophagia</taxon>
        <taxon>Chitinophagales</taxon>
        <taxon>Chitinophagaceae</taxon>
        <taxon>Dinghuibacter</taxon>
    </lineage>
</organism>
<gene>
    <name evidence="1" type="ORF">EDB95_1349</name>
</gene>
<reference evidence="1 2" key="1">
    <citation type="submission" date="2019-03" db="EMBL/GenBank/DDBJ databases">
        <title>Genomic Encyclopedia of Type Strains, Phase IV (KMG-IV): sequencing the most valuable type-strain genomes for metagenomic binning, comparative biology and taxonomic classification.</title>
        <authorList>
            <person name="Goeker M."/>
        </authorList>
    </citation>
    <scope>NUCLEOTIDE SEQUENCE [LARGE SCALE GENOMIC DNA]</scope>
    <source>
        <strain evidence="1 2">DSM 100059</strain>
    </source>
</reference>
<dbReference type="PANTHER" id="PTHR35807">
    <property type="entry name" value="TRANSCRIPTIONAL REGULATOR REDD-RELATED"/>
    <property type="match status" value="1"/>
</dbReference>
<dbReference type="Proteomes" id="UP000294498">
    <property type="component" value="Unassembled WGS sequence"/>
</dbReference>
<keyword evidence="2" id="KW-1185">Reference proteome</keyword>
<dbReference type="RefSeq" id="WP_133991812.1">
    <property type="nucleotide sequence ID" value="NZ_SODV01000001.1"/>
</dbReference>
<dbReference type="InterPro" id="IPR015915">
    <property type="entry name" value="Kelch-typ_b-propeller"/>
</dbReference>
<protein>
    <recommendedName>
        <fullName evidence="3">DNA-binding SARP family transcriptional activator</fullName>
    </recommendedName>
</protein>
<evidence type="ECO:0008006" key="3">
    <source>
        <dbReference type="Google" id="ProtNLM"/>
    </source>
</evidence>
<dbReference type="InterPro" id="IPR036388">
    <property type="entry name" value="WH-like_DNA-bd_sf"/>
</dbReference>
<accession>A0A4R8DR99</accession>
<sequence>MIVLCLSYPVLDACAQGLQFASEDSLLTQRTSLHVFGPEPPLFRDHLLIDFDLSLWDNSHLGYIFNLSDNDNSYSLSYLYMNGKGTLNFNIDRKCNKIVIPLSGAQLKKKHWLTCRIDLDLTGDRVTIRLDSTVYRADKLGFKGEMTANLVFGKNQYYTEVPNMAIRNLEVADDRRRYFFPLDEWSGTSIHDSKGDVRGFVENPVWLINASYFWKPVFTQAFREVAGLNYNPLEQDLFIFTKDSLIRYRPGTQRLSSQTYTNPLPVPLVLGKSIVNIPRNKCYVYELFDVAKGMPSMASLTLDSNHLTWETVGKATLPGQLHHHNVFYDAREDSIYLFGGYGTYSYHNDFLRYGDSGWQKVPFTGDTISPRFFAATGPSDRPEELLLFGGYGNESGSQVVGGKQYYDLYRINLRTHTVKRCWTLSAPGKDVFVPANNLVLSADKKYFYALCYPHEVAKTELRLYRFSIADGAYETVSAPIPVTSMRIESDINLFYSRETDEFLCAIQEFNDRRSSVIRLYTLAAPPVVTSTYLRSLHPPVRRWGILIWGLALGLATSLGWLLVRRFKKPPLALQPPAPAPVERDRNAVYMLGEFAVFDREGKDITHLFSPKIKQLFVLILLHSKEGKGISSKKISAKLWPEKDPAKTKNIRGVTFNHLRNIIGDIDGIELSFLSDTYTFRINEPFFCDYTLVDDVLRHQDGKGQDPFPLMARGPLLKDLPESLLDHYISDYEERLMAFLTPELRKLYEARDLKRALGVARLILSMDAFNEEALRYQLKVYKRLKGLDYSKKAYDQFTEDYKRSLGVAYHVSFEGLTN</sequence>
<dbReference type="AlphaFoldDB" id="A0A4R8DR99"/>
<dbReference type="Gene3D" id="1.10.10.10">
    <property type="entry name" value="Winged helix-like DNA-binding domain superfamily/Winged helix DNA-binding domain"/>
    <property type="match status" value="1"/>
</dbReference>
<dbReference type="GO" id="GO:0003677">
    <property type="term" value="F:DNA binding"/>
    <property type="evidence" value="ECO:0007669"/>
    <property type="project" value="TreeGrafter"/>
</dbReference>
<name>A0A4R8DR99_9BACT</name>
<dbReference type="PANTHER" id="PTHR35807:SF1">
    <property type="entry name" value="TRANSCRIPTIONAL REGULATOR REDD"/>
    <property type="match status" value="1"/>
</dbReference>
<dbReference type="EMBL" id="SODV01000001">
    <property type="protein sequence ID" value="TDX00328.1"/>
    <property type="molecule type" value="Genomic_DNA"/>
</dbReference>
<evidence type="ECO:0000313" key="2">
    <source>
        <dbReference type="Proteomes" id="UP000294498"/>
    </source>
</evidence>
<dbReference type="Gene3D" id="2.120.10.80">
    <property type="entry name" value="Kelch-type beta propeller"/>
    <property type="match status" value="1"/>
</dbReference>
<dbReference type="GO" id="GO:0006355">
    <property type="term" value="P:regulation of DNA-templated transcription"/>
    <property type="evidence" value="ECO:0007669"/>
    <property type="project" value="TreeGrafter"/>
</dbReference>
<proteinExistence type="predicted"/>
<comment type="caution">
    <text evidence="1">The sequence shown here is derived from an EMBL/GenBank/DDBJ whole genome shotgun (WGS) entry which is preliminary data.</text>
</comment>
<dbReference type="SUPFAM" id="SSF117281">
    <property type="entry name" value="Kelch motif"/>
    <property type="match status" value="1"/>
</dbReference>
<dbReference type="InterPro" id="IPR051677">
    <property type="entry name" value="AfsR-DnrI-RedD_regulator"/>
</dbReference>
<evidence type="ECO:0000313" key="1">
    <source>
        <dbReference type="EMBL" id="TDX00328.1"/>
    </source>
</evidence>
<dbReference type="OrthoDB" id="1110630at2"/>